<comment type="similarity">
    <text evidence="9">Belongs to the HAD-like hydrolase superfamily. PhnX family.</text>
</comment>
<dbReference type="NCBIfam" id="TIGR01422">
    <property type="entry name" value="phosphonatase"/>
    <property type="match status" value="1"/>
</dbReference>
<protein>
    <recommendedName>
        <fullName evidence="8 9">Phosphonoacetaldehyde hydrolase</fullName>
        <shortName evidence="9">Phosphonatase</shortName>
        <ecNumber evidence="8 9">3.11.1.1</ecNumber>
    </recommendedName>
    <alternativeName>
        <fullName evidence="9">Phosphonoacetaldehyde phosphonohydrolase</fullName>
    </alternativeName>
</protein>
<dbReference type="Gene3D" id="1.10.150.240">
    <property type="entry name" value="Putative phosphatase, domain 2"/>
    <property type="match status" value="1"/>
</dbReference>
<dbReference type="KEGG" id="sfj:SAMEA4384070_2178"/>
<dbReference type="InterPro" id="IPR023198">
    <property type="entry name" value="PGP-like_dom2"/>
</dbReference>
<dbReference type="SFLD" id="SFLDG01135">
    <property type="entry name" value="C1.5.6:_HAD__Beta-PGM__Phospha"/>
    <property type="match status" value="1"/>
</dbReference>
<dbReference type="GO" id="GO:0019700">
    <property type="term" value="P:organic phosphonate catabolic process"/>
    <property type="evidence" value="ECO:0007669"/>
    <property type="project" value="InterPro"/>
</dbReference>
<dbReference type="GO" id="GO:0050194">
    <property type="term" value="F:phosphonoacetaldehyde hydrolase activity"/>
    <property type="evidence" value="ECO:0007669"/>
    <property type="project" value="UniProtKB-UniRule"/>
</dbReference>
<dbReference type="PANTHER" id="PTHR43434:SF19">
    <property type="entry name" value="PHOSPHONOACETALDEHYDE HYDROLASE"/>
    <property type="match status" value="1"/>
</dbReference>
<evidence type="ECO:0000313" key="10">
    <source>
        <dbReference type="EMBL" id="SNW00550.1"/>
    </source>
</evidence>
<dbReference type="NCBIfam" id="TIGR01509">
    <property type="entry name" value="HAD-SF-IA-v3"/>
    <property type="match status" value="1"/>
</dbReference>
<dbReference type="GO" id="GO:0000287">
    <property type="term" value="F:magnesium ion binding"/>
    <property type="evidence" value="ECO:0007669"/>
    <property type="project" value="UniProtKB-UniRule"/>
</dbReference>
<dbReference type="SFLD" id="SFLDG01129">
    <property type="entry name" value="C1.5:_HAD__Beta-PGM__Phosphata"/>
    <property type="match status" value="1"/>
</dbReference>
<dbReference type="GO" id="GO:0005829">
    <property type="term" value="C:cytosol"/>
    <property type="evidence" value="ECO:0007669"/>
    <property type="project" value="TreeGrafter"/>
</dbReference>
<dbReference type="SFLD" id="SFLDF00038">
    <property type="entry name" value="phosphonoacetaldehyde_hydrolas"/>
    <property type="match status" value="1"/>
</dbReference>
<evidence type="ECO:0000256" key="2">
    <source>
        <dbReference type="ARBA" id="ARBA00022723"/>
    </source>
</evidence>
<dbReference type="Pfam" id="PF00702">
    <property type="entry name" value="Hydrolase"/>
    <property type="match status" value="1"/>
</dbReference>
<comment type="subunit">
    <text evidence="1 9">Homodimer.</text>
</comment>
<comment type="catalytic activity">
    <reaction evidence="6 9">
        <text>phosphonoacetaldehyde + H2O = acetaldehyde + phosphate + H(+)</text>
        <dbReference type="Rhea" id="RHEA:18905"/>
        <dbReference type="ChEBI" id="CHEBI:15343"/>
        <dbReference type="ChEBI" id="CHEBI:15377"/>
        <dbReference type="ChEBI" id="CHEBI:15378"/>
        <dbReference type="ChEBI" id="CHEBI:43474"/>
        <dbReference type="ChEBI" id="CHEBI:58383"/>
        <dbReference type="EC" id="3.11.1.1"/>
    </reaction>
</comment>
<sequence>MSMNKINAVVLDWAGTTVDFGSFAPTQIFVEAFKQTFDIDISLAEARIPMGLGKWQHIEALGKLAAVDERWRRRLGRSMSRQDIDALYQAFMPLQQAKVADFADPIDGVPQVIAGLREQGVKIGSCSGYPRAVMEVLAPAAAARGYAPDYWVATDDLAAGGRPGPWMALQNMIALGVDAVAHCVKVDDALPGIAEGLNAGMWSVGLAVSGNEFGASLREYRRMAAAEVERRRAAAADKLYAAGAHYVIDTLVQLPGVIADINRRLAAGERP</sequence>
<dbReference type="FunFam" id="1.10.150.240:FF:000006">
    <property type="entry name" value="Phosphonoacetaldehyde hydrolase"/>
    <property type="match status" value="1"/>
</dbReference>
<organism evidence="10 11">
    <name type="scientific">Serratia ficaria</name>
    <dbReference type="NCBI Taxonomy" id="61651"/>
    <lineage>
        <taxon>Bacteria</taxon>
        <taxon>Pseudomonadati</taxon>
        <taxon>Pseudomonadota</taxon>
        <taxon>Gammaproteobacteria</taxon>
        <taxon>Enterobacterales</taxon>
        <taxon>Yersiniaceae</taxon>
        <taxon>Serratia</taxon>
    </lineage>
</organism>
<evidence type="ECO:0000256" key="8">
    <source>
        <dbReference type="ARBA" id="ARBA00066472"/>
    </source>
</evidence>
<dbReference type="STRING" id="1411141.GCA_001590885_01053"/>
<evidence type="ECO:0000256" key="4">
    <source>
        <dbReference type="ARBA" id="ARBA00022842"/>
    </source>
</evidence>
<dbReference type="InterPro" id="IPR006323">
    <property type="entry name" value="Phosphonoacetald_hydro"/>
</dbReference>
<accession>A0A240BY10</accession>
<evidence type="ECO:0000256" key="3">
    <source>
        <dbReference type="ARBA" id="ARBA00022801"/>
    </source>
</evidence>
<dbReference type="InterPro" id="IPR023214">
    <property type="entry name" value="HAD_sf"/>
</dbReference>
<feature type="active site" description="Schiff-base intermediate with substrate" evidence="9">
    <location>
        <position position="54"/>
    </location>
</feature>
<dbReference type="InterPro" id="IPR050155">
    <property type="entry name" value="HAD-like_hydrolase_sf"/>
</dbReference>
<dbReference type="Proteomes" id="UP000215134">
    <property type="component" value="Chromosome 1"/>
</dbReference>
<dbReference type="EC" id="3.11.1.1" evidence="8 9"/>
<dbReference type="HAMAP" id="MF_01375">
    <property type="entry name" value="PhnX"/>
    <property type="match status" value="1"/>
</dbReference>
<comment type="function">
    <text evidence="7 9">Involved in phosphonate degradation.</text>
</comment>
<keyword evidence="11" id="KW-1185">Reference proteome</keyword>
<feature type="binding site" evidence="9">
    <location>
        <position position="12"/>
    </location>
    <ligand>
        <name>Mg(2+)</name>
        <dbReference type="ChEBI" id="CHEBI:18420"/>
    </ligand>
</feature>
<proteinExistence type="inferred from homology"/>
<dbReference type="Gene3D" id="3.40.50.1000">
    <property type="entry name" value="HAD superfamily/HAD-like"/>
    <property type="match status" value="1"/>
</dbReference>
<dbReference type="InterPro" id="IPR036412">
    <property type="entry name" value="HAD-like_sf"/>
</dbReference>
<feature type="active site" description="Nucleophile" evidence="9">
    <location>
        <position position="12"/>
    </location>
</feature>
<keyword evidence="5 9" id="KW-0704">Schiff base</keyword>
<evidence type="ECO:0000256" key="1">
    <source>
        <dbReference type="ARBA" id="ARBA00011738"/>
    </source>
</evidence>
<evidence type="ECO:0000256" key="6">
    <source>
        <dbReference type="ARBA" id="ARBA00052005"/>
    </source>
</evidence>
<dbReference type="AlphaFoldDB" id="A0A240BY10"/>
<feature type="binding site" evidence="9">
    <location>
        <position position="14"/>
    </location>
    <ligand>
        <name>Mg(2+)</name>
        <dbReference type="ChEBI" id="CHEBI:18420"/>
    </ligand>
</feature>
<keyword evidence="2 9" id="KW-0479">Metal-binding</keyword>
<dbReference type="SFLD" id="SFLDS00003">
    <property type="entry name" value="Haloacid_Dehalogenase"/>
    <property type="match status" value="1"/>
</dbReference>
<comment type="cofactor">
    <cofactor evidence="9">
        <name>Mg(2+)</name>
        <dbReference type="ChEBI" id="CHEBI:18420"/>
    </cofactor>
    <text evidence="9">Binds 1 Mg(2+) ion per subunit.</text>
</comment>
<dbReference type="GO" id="GO:0006281">
    <property type="term" value="P:DNA repair"/>
    <property type="evidence" value="ECO:0007669"/>
    <property type="project" value="TreeGrafter"/>
</dbReference>
<dbReference type="InterPro" id="IPR006439">
    <property type="entry name" value="HAD-SF_hydro_IA"/>
</dbReference>
<dbReference type="EMBL" id="LT906479">
    <property type="protein sequence ID" value="SNW00550.1"/>
    <property type="molecule type" value="Genomic_DNA"/>
</dbReference>
<keyword evidence="3 9" id="KW-0378">Hydrolase</keyword>
<feature type="binding site" evidence="9">
    <location>
        <position position="188"/>
    </location>
    <ligand>
        <name>Mg(2+)</name>
        <dbReference type="ChEBI" id="CHEBI:18420"/>
    </ligand>
</feature>
<dbReference type="GO" id="GO:0008967">
    <property type="term" value="F:phosphoglycolate phosphatase activity"/>
    <property type="evidence" value="ECO:0007669"/>
    <property type="project" value="TreeGrafter"/>
</dbReference>
<reference evidence="10 11" key="1">
    <citation type="submission" date="2017-06" db="EMBL/GenBank/DDBJ databases">
        <authorList>
            <consortium name="Pathogen Informatics"/>
        </authorList>
    </citation>
    <scope>NUCLEOTIDE SEQUENCE [LARGE SCALE GENOMIC DNA]</scope>
    <source>
        <strain evidence="10 11">NCTC12148</strain>
    </source>
</reference>
<gene>
    <name evidence="9 10" type="primary">phnX</name>
    <name evidence="10" type="ORF">SAMEA4384070_02178</name>
</gene>
<evidence type="ECO:0000256" key="5">
    <source>
        <dbReference type="ARBA" id="ARBA00023270"/>
    </source>
</evidence>
<evidence type="ECO:0000256" key="7">
    <source>
        <dbReference type="ARBA" id="ARBA00056573"/>
    </source>
</evidence>
<dbReference type="PANTHER" id="PTHR43434">
    <property type="entry name" value="PHOSPHOGLYCOLATE PHOSPHATASE"/>
    <property type="match status" value="1"/>
</dbReference>
<dbReference type="SUPFAM" id="SSF56784">
    <property type="entry name" value="HAD-like"/>
    <property type="match status" value="1"/>
</dbReference>
<keyword evidence="4 9" id="KW-0460">Magnesium</keyword>
<evidence type="ECO:0000256" key="9">
    <source>
        <dbReference type="HAMAP-Rule" id="MF_01375"/>
    </source>
</evidence>
<evidence type="ECO:0000313" key="11">
    <source>
        <dbReference type="Proteomes" id="UP000215134"/>
    </source>
</evidence>
<name>A0A240BY10_SERFI</name>